<feature type="signal peptide" evidence="2">
    <location>
        <begin position="1"/>
        <end position="18"/>
    </location>
</feature>
<dbReference type="AlphaFoldDB" id="A0A0N5C0V4"/>
<reference evidence="4" key="1">
    <citation type="submission" date="2017-02" db="UniProtKB">
        <authorList>
            <consortium name="WormBaseParasite"/>
        </authorList>
    </citation>
    <scope>IDENTIFICATION</scope>
</reference>
<keyword evidence="1" id="KW-1133">Transmembrane helix</keyword>
<keyword evidence="3" id="KW-1185">Reference proteome</keyword>
<evidence type="ECO:0000256" key="2">
    <source>
        <dbReference type="SAM" id="SignalP"/>
    </source>
</evidence>
<keyword evidence="1" id="KW-0472">Membrane</keyword>
<protein>
    <submittedName>
        <fullName evidence="4">EGF-like domain-containing protein</fullName>
    </submittedName>
</protein>
<keyword evidence="1" id="KW-0812">Transmembrane</keyword>
<evidence type="ECO:0000313" key="4">
    <source>
        <dbReference type="WBParaSite" id="SPAL_0001163300.1"/>
    </source>
</evidence>
<sequence length="677" mass="79625">MFCHITLLILPFILSIGSLEDSNFNLIFNILHYGSNFDGLGDEIKTSDRNYNLSLSEFTDINITTNNMDRIKVEKKKVYHIKYDKVSLPLSTNETLYGFTMDFSNKSSLKLLGRLSNFDIKHNESDNNITCQWHKCNVGIYFFHHDDVDKFDINNRSKEFNIDYLILFVIVPNDNKLYLDTVFYYGEVFLYHGCPVYNYIENNVNIEYFVDEEILRNEVVLPKYNKSYIFLPIFPRRNGETFFKCGYIKQPNVSTIDIGFYLKESYKVVEKLTNNNFGYTVKQRCPQLKSEYFHSYEYLHNNSSGVYERQLRRIKDNNYISSGNRVYYFNMENFNYSELFELKKFKPQKPYSVCIEDYADIKDRFIPILEKLNDIKEDSKTGILYQIIKPSIFNKTFEPKCIKKFDDGNDRNIINYRLDVIRNSNTAFDNQSIKNLIFTVNSIETYGGYFCALTPEYKISNSSNFKKQITYFIPENGTIFTLPNSQIRNLAEFSPPFAGYLEDYTTLTKISFFNITKNNEKLLLYKLTINGSKNINEELSPYVKNVLVLCEYITKVGTKISIVQHFLKHNSLKHQNELLKSNLGTKNYTKMTNSSRNSEENQWENSYNWQNAIIIIVLVLIIMSILVFFIFLAIRKANSQHMKNTSVNRKVHNREKTYLELKALLNKNDIPNFIPIQ</sequence>
<dbReference type="WBParaSite" id="SPAL_0001163300.1">
    <property type="protein sequence ID" value="SPAL_0001163300.1"/>
    <property type="gene ID" value="SPAL_0001163300"/>
</dbReference>
<dbReference type="Proteomes" id="UP000046392">
    <property type="component" value="Unplaced"/>
</dbReference>
<feature type="chain" id="PRO_5005895215" evidence="2">
    <location>
        <begin position="19"/>
        <end position="677"/>
    </location>
</feature>
<feature type="transmembrane region" description="Helical" evidence="1">
    <location>
        <begin position="612"/>
        <end position="634"/>
    </location>
</feature>
<evidence type="ECO:0000256" key="1">
    <source>
        <dbReference type="SAM" id="Phobius"/>
    </source>
</evidence>
<keyword evidence="2" id="KW-0732">Signal</keyword>
<accession>A0A0N5C0V4</accession>
<proteinExistence type="predicted"/>
<name>A0A0N5C0V4_STREA</name>
<organism evidence="3 4">
    <name type="scientific">Strongyloides papillosus</name>
    <name type="common">Intestinal threadworm</name>
    <dbReference type="NCBI Taxonomy" id="174720"/>
    <lineage>
        <taxon>Eukaryota</taxon>
        <taxon>Metazoa</taxon>
        <taxon>Ecdysozoa</taxon>
        <taxon>Nematoda</taxon>
        <taxon>Chromadorea</taxon>
        <taxon>Rhabditida</taxon>
        <taxon>Tylenchina</taxon>
        <taxon>Panagrolaimomorpha</taxon>
        <taxon>Strongyloidoidea</taxon>
        <taxon>Strongyloididae</taxon>
        <taxon>Strongyloides</taxon>
    </lineage>
</organism>
<evidence type="ECO:0000313" key="3">
    <source>
        <dbReference type="Proteomes" id="UP000046392"/>
    </source>
</evidence>